<organism evidence="3 4">
    <name type="scientific">Thermomonospora cellulosilytica</name>
    <dbReference type="NCBI Taxonomy" id="1411118"/>
    <lineage>
        <taxon>Bacteria</taxon>
        <taxon>Bacillati</taxon>
        <taxon>Actinomycetota</taxon>
        <taxon>Actinomycetes</taxon>
        <taxon>Streptosporangiales</taxon>
        <taxon>Thermomonosporaceae</taxon>
        <taxon>Thermomonospora</taxon>
    </lineage>
</organism>
<evidence type="ECO:0000256" key="1">
    <source>
        <dbReference type="ARBA" id="ARBA00008710"/>
    </source>
</evidence>
<proteinExistence type="inferred from homology"/>
<dbReference type="RefSeq" id="WP_182706076.1">
    <property type="nucleotide sequence ID" value="NZ_JACJII010000001.1"/>
</dbReference>
<dbReference type="NCBIfam" id="TIGR00026">
    <property type="entry name" value="hi_GC_TIGR00026"/>
    <property type="match status" value="1"/>
</dbReference>
<sequence>MADLIRKILGPPLQRMSGARWFARVGPKVVPPVDRALHRITGGRVMLGRLVVPSLLLTTVGSVSGRPRQVPLACMPEPDGGWIVVGSNFGRERHPAWTTNLLKEPTATVGYQGRTVQVTAHLLDEGERAEIWPRLLEVWPVYDRYAERVERELRVFRLVPDPSG</sequence>
<dbReference type="InterPro" id="IPR004378">
    <property type="entry name" value="F420H2_quin_Rdtase"/>
</dbReference>
<evidence type="ECO:0000313" key="3">
    <source>
        <dbReference type="EMBL" id="MBA9004703.1"/>
    </source>
</evidence>
<comment type="catalytic activity">
    <reaction evidence="2">
        <text>oxidized coenzyme F420-(gamma-L-Glu)(n) + a quinol + H(+) = reduced coenzyme F420-(gamma-L-Glu)(n) + a quinone</text>
        <dbReference type="Rhea" id="RHEA:39663"/>
        <dbReference type="Rhea" id="RHEA-COMP:12939"/>
        <dbReference type="Rhea" id="RHEA-COMP:14378"/>
        <dbReference type="ChEBI" id="CHEBI:15378"/>
        <dbReference type="ChEBI" id="CHEBI:24646"/>
        <dbReference type="ChEBI" id="CHEBI:132124"/>
        <dbReference type="ChEBI" id="CHEBI:133980"/>
        <dbReference type="ChEBI" id="CHEBI:139511"/>
    </reaction>
</comment>
<comment type="similarity">
    <text evidence="1">Belongs to the F420H(2)-dependent quinone reductase family.</text>
</comment>
<dbReference type="Proteomes" id="UP000539313">
    <property type="component" value="Unassembled WGS sequence"/>
</dbReference>
<accession>A0A7W3MZE7</accession>
<dbReference type="PANTHER" id="PTHR39428">
    <property type="entry name" value="F420H(2)-DEPENDENT QUINONE REDUCTASE RV1261C"/>
    <property type="match status" value="1"/>
</dbReference>
<name>A0A7W3MZE7_9ACTN</name>
<reference evidence="3 4" key="1">
    <citation type="submission" date="2020-08" db="EMBL/GenBank/DDBJ databases">
        <title>Sequencing the genomes of 1000 actinobacteria strains.</title>
        <authorList>
            <person name="Klenk H.-P."/>
        </authorList>
    </citation>
    <scope>NUCLEOTIDE SEQUENCE [LARGE SCALE GENOMIC DNA]</scope>
    <source>
        <strain evidence="3 4">DSM 45823</strain>
    </source>
</reference>
<dbReference type="EMBL" id="JACJII010000001">
    <property type="protein sequence ID" value="MBA9004703.1"/>
    <property type="molecule type" value="Genomic_DNA"/>
</dbReference>
<dbReference type="Pfam" id="PF04075">
    <property type="entry name" value="F420H2_quin_red"/>
    <property type="match status" value="1"/>
</dbReference>
<dbReference type="PANTHER" id="PTHR39428:SF1">
    <property type="entry name" value="F420H(2)-DEPENDENT QUINONE REDUCTASE RV1261C"/>
    <property type="match status" value="1"/>
</dbReference>
<dbReference type="GO" id="GO:0016491">
    <property type="term" value="F:oxidoreductase activity"/>
    <property type="evidence" value="ECO:0007669"/>
    <property type="project" value="InterPro"/>
</dbReference>
<dbReference type="SUPFAM" id="SSF50475">
    <property type="entry name" value="FMN-binding split barrel"/>
    <property type="match status" value="1"/>
</dbReference>
<dbReference type="Gene3D" id="2.30.110.10">
    <property type="entry name" value="Electron Transport, Fmn-binding Protein, Chain A"/>
    <property type="match status" value="1"/>
</dbReference>
<dbReference type="InterPro" id="IPR012349">
    <property type="entry name" value="Split_barrel_FMN-bd"/>
</dbReference>
<gene>
    <name evidence="3" type="ORF">HNR21_003585</name>
</gene>
<comment type="caution">
    <text evidence="3">The sequence shown here is derived from an EMBL/GenBank/DDBJ whole genome shotgun (WGS) entry which is preliminary data.</text>
</comment>
<evidence type="ECO:0000256" key="2">
    <source>
        <dbReference type="ARBA" id="ARBA00049106"/>
    </source>
</evidence>
<keyword evidence="4" id="KW-1185">Reference proteome</keyword>
<evidence type="ECO:0000313" key="4">
    <source>
        <dbReference type="Proteomes" id="UP000539313"/>
    </source>
</evidence>
<protein>
    <submittedName>
        <fullName evidence="3">Deazaflavin-dependent oxidoreductase (Nitroreductase family)</fullName>
    </submittedName>
</protein>
<dbReference type="AlphaFoldDB" id="A0A7W3MZE7"/>